<evidence type="ECO:0000313" key="3">
    <source>
        <dbReference type="Proteomes" id="UP000178771"/>
    </source>
</evidence>
<dbReference type="SUPFAM" id="SSF56281">
    <property type="entry name" value="Metallo-hydrolase/oxidoreductase"/>
    <property type="match status" value="1"/>
</dbReference>
<organism evidence="2 3">
    <name type="scientific">candidate division WWE3 bacterium RIFCSPLOWO2_01_FULL_39_13</name>
    <dbReference type="NCBI Taxonomy" id="1802624"/>
    <lineage>
        <taxon>Bacteria</taxon>
        <taxon>Katanobacteria</taxon>
    </lineage>
</organism>
<name>A0A1F4V4D1_UNCKA</name>
<dbReference type="InterPro" id="IPR036866">
    <property type="entry name" value="RibonucZ/Hydroxyglut_hydro"/>
</dbReference>
<feature type="domain" description="Metallo-beta-lactamase" evidence="1">
    <location>
        <begin position="42"/>
        <end position="240"/>
    </location>
</feature>
<dbReference type="STRING" id="1802624.A2982_00050"/>
<dbReference type="PANTHER" id="PTHR30619">
    <property type="entry name" value="DNA INTERNALIZATION/COMPETENCE PROTEIN COMEC/REC2"/>
    <property type="match status" value="1"/>
</dbReference>
<sequence>MSKNPIYILLASMTVLLSFAYKEYPKVKNYNDNQLHIYFFDVGEGDSALIKSPDNHLILIDGGPSREVLYKISEVMPFWIETIDLVVISHSHADHITGVLSVFDRYNVKCILYDESDESISNTENQFRTRLEGGEYTVSDELSKLADSDCLPNAISVKGYSLRESAGKNENYESISIFLKYAGFEALFLADAEAPVQKIILDSISADIEVLKVPHHGSSDAFYSPLIKKLKPDLGIISVGENNKFGHPNEEVVEGYSKYGIKILRTDLDGDIHVTSNGDLWKVL</sequence>
<evidence type="ECO:0000259" key="1">
    <source>
        <dbReference type="Pfam" id="PF00753"/>
    </source>
</evidence>
<dbReference type="AlphaFoldDB" id="A0A1F4V4D1"/>
<reference evidence="2 3" key="1">
    <citation type="journal article" date="2016" name="Nat. Commun.">
        <title>Thousands of microbial genomes shed light on interconnected biogeochemical processes in an aquifer system.</title>
        <authorList>
            <person name="Anantharaman K."/>
            <person name="Brown C.T."/>
            <person name="Hug L.A."/>
            <person name="Sharon I."/>
            <person name="Castelle C.J."/>
            <person name="Probst A.J."/>
            <person name="Thomas B.C."/>
            <person name="Singh A."/>
            <person name="Wilkins M.J."/>
            <person name="Karaoz U."/>
            <person name="Brodie E.L."/>
            <person name="Williams K.H."/>
            <person name="Hubbard S.S."/>
            <person name="Banfield J.F."/>
        </authorList>
    </citation>
    <scope>NUCLEOTIDE SEQUENCE [LARGE SCALE GENOMIC DNA]</scope>
</reference>
<dbReference type="InterPro" id="IPR001279">
    <property type="entry name" value="Metallo-B-lactamas"/>
</dbReference>
<dbReference type="PANTHER" id="PTHR30619:SF1">
    <property type="entry name" value="RECOMBINATION PROTEIN 2"/>
    <property type="match status" value="1"/>
</dbReference>
<dbReference type="Pfam" id="PF00753">
    <property type="entry name" value="Lactamase_B"/>
    <property type="match status" value="1"/>
</dbReference>
<gene>
    <name evidence="2" type="ORF">A2982_00050</name>
</gene>
<dbReference type="Proteomes" id="UP000178771">
    <property type="component" value="Unassembled WGS sequence"/>
</dbReference>
<accession>A0A1F4V4D1</accession>
<dbReference type="EMBL" id="MEVH01000007">
    <property type="protein sequence ID" value="OGC51999.1"/>
    <property type="molecule type" value="Genomic_DNA"/>
</dbReference>
<dbReference type="Gene3D" id="3.60.15.10">
    <property type="entry name" value="Ribonuclease Z/Hydroxyacylglutathione hydrolase-like"/>
    <property type="match status" value="1"/>
</dbReference>
<proteinExistence type="predicted"/>
<dbReference type="InterPro" id="IPR052159">
    <property type="entry name" value="Competence_DNA_uptake"/>
</dbReference>
<comment type="caution">
    <text evidence="2">The sequence shown here is derived from an EMBL/GenBank/DDBJ whole genome shotgun (WGS) entry which is preliminary data.</text>
</comment>
<protein>
    <recommendedName>
        <fullName evidence="1">Metallo-beta-lactamase domain-containing protein</fullName>
    </recommendedName>
</protein>
<evidence type="ECO:0000313" key="2">
    <source>
        <dbReference type="EMBL" id="OGC51999.1"/>
    </source>
</evidence>